<dbReference type="InterPro" id="IPR002446">
    <property type="entry name" value="Lipocalin_bac"/>
</dbReference>
<dbReference type="GO" id="GO:0006950">
    <property type="term" value="P:response to stress"/>
    <property type="evidence" value="ECO:0007669"/>
    <property type="project" value="UniProtKB-ARBA"/>
</dbReference>
<dbReference type="InterPro" id="IPR022272">
    <property type="entry name" value="Lipocalin_CS"/>
</dbReference>
<keyword evidence="3" id="KW-0449">Lipoprotein</keyword>
<dbReference type="STRING" id="561061.SAMN05660862_1919"/>
<dbReference type="InterPro" id="IPR000566">
    <property type="entry name" value="Lipocln_cytosolic_FA-bd_dom"/>
</dbReference>
<dbReference type="Pfam" id="PF08212">
    <property type="entry name" value="Lipocalin_2"/>
    <property type="match status" value="1"/>
</dbReference>
<dbReference type="PRINTS" id="PR01171">
    <property type="entry name" value="BCTLIPOCALIN"/>
</dbReference>
<dbReference type="InterPro" id="IPR012674">
    <property type="entry name" value="Calycin"/>
</dbReference>
<dbReference type="InterPro" id="IPR047202">
    <property type="entry name" value="Lipocalin_Blc-like_dom"/>
</dbReference>
<comment type="similarity">
    <text evidence="1 2">Belongs to the calycin superfamily. Lipocalin family.</text>
</comment>
<dbReference type="OrthoDB" id="594739at2"/>
<dbReference type="PROSITE" id="PS00213">
    <property type="entry name" value="LIPOCALIN"/>
    <property type="match status" value="1"/>
</dbReference>
<dbReference type="Proteomes" id="UP000192980">
    <property type="component" value="Unassembled WGS sequence"/>
</dbReference>
<dbReference type="EMBL" id="FXAU01000003">
    <property type="protein sequence ID" value="SMG29402.1"/>
    <property type="molecule type" value="Genomic_DNA"/>
</dbReference>
<dbReference type="PANTHER" id="PTHR10612">
    <property type="entry name" value="APOLIPOPROTEIN D"/>
    <property type="match status" value="1"/>
</dbReference>
<dbReference type="CDD" id="cd19438">
    <property type="entry name" value="lipocalin_Blc-like"/>
    <property type="match status" value="1"/>
</dbReference>
<protein>
    <submittedName>
        <fullName evidence="3">Apolipoprotein D and lipocalin family protein</fullName>
    </submittedName>
</protein>
<reference evidence="3 4" key="1">
    <citation type="submission" date="2017-04" db="EMBL/GenBank/DDBJ databases">
        <authorList>
            <person name="Afonso C.L."/>
            <person name="Miller P.J."/>
            <person name="Scott M.A."/>
            <person name="Spackman E."/>
            <person name="Goraichik I."/>
            <person name="Dimitrov K.M."/>
            <person name="Suarez D.L."/>
            <person name="Swayne D.E."/>
        </authorList>
    </citation>
    <scope>NUCLEOTIDE SEQUENCE [LARGE SCALE GENOMIC DNA]</scope>
    <source>
        <strain evidence="3 4">DSM 22418</strain>
    </source>
</reference>
<dbReference type="AlphaFoldDB" id="A0A1X7JP04"/>
<dbReference type="Gene3D" id="2.40.128.20">
    <property type="match status" value="1"/>
</dbReference>
<evidence type="ECO:0000256" key="1">
    <source>
        <dbReference type="ARBA" id="ARBA00006889"/>
    </source>
</evidence>
<evidence type="ECO:0000256" key="2">
    <source>
        <dbReference type="PIRNR" id="PIRNR036893"/>
    </source>
</evidence>
<gene>
    <name evidence="3" type="ORF">SAMN05660862_1919</name>
</gene>
<dbReference type="InterPro" id="IPR022271">
    <property type="entry name" value="Lipocalin_ApoD"/>
</dbReference>
<dbReference type="RefSeq" id="WP_085472675.1">
    <property type="nucleotide sequence ID" value="NZ_CP038029.1"/>
</dbReference>
<dbReference type="PANTHER" id="PTHR10612:SF34">
    <property type="entry name" value="APOLIPOPROTEIN D"/>
    <property type="match status" value="1"/>
</dbReference>
<organism evidence="3 4">
    <name type="scientific">Sphingobacterium psychroaquaticum</name>
    <dbReference type="NCBI Taxonomy" id="561061"/>
    <lineage>
        <taxon>Bacteria</taxon>
        <taxon>Pseudomonadati</taxon>
        <taxon>Bacteroidota</taxon>
        <taxon>Sphingobacteriia</taxon>
        <taxon>Sphingobacteriales</taxon>
        <taxon>Sphingobacteriaceae</taxon>
        <taxon>Sphingobacterium</taxon>
    </lineage>
</organism>
<dbReference type="SUPFAM" id="SSF50814">
    <property type="entry name" value="Lipocalins"/>
    <property type="match status" value="1"/>
</dbReference>
<proteinExistence type="inferred from homology"/>
<evidence type="ECO:0000313" key="4">
    <source>
        <dbReference type="Proteomes" id="UP000192980"/>
    </source>
</evidence>
<sequence>MDNKKKSLLLLTAVAAGTALYSILKPVKSAVVVVPDFDMERFVGEWYEIARLDTKWSRNLKNVLLSLAWNDDDSLRLNIQGYDMVQEKYRQRIGRLRYLDDRESGALKVSYINPFYMGYNIVSVDGDYSQVLVFGQNLDYMCILSREKKIPEALREQYLQYAEESGYALEALVWTVQD</sequence>
<name>A0A1X7JP04_9SPHI</name>
<accession>A0A1X7JP04</accession>
<evidence type="ECO:0000313" key="3">
    <source>
        <dbReference type="EMBL" id="SMG29402.1"/>
    </source>
</evidence>
<keyword evidence="4" id="KW-1185">Reference proteome</keyword>
<dbReference type="PIRSF" id="PIRSF036893">
    <property type="entry name" value="Lipocalin_ApoD"/>
    <property type="match status" value="1"/>
</dbReference>